<name>A0A813SY45_9BILA</name>
<dbReference type="EMBL" id="CAJOBA010001038">
    <property type="protein sequence ID" value="CAF3572277.1"/>
    <property type="molecule type" value="Genomic_DNA"/>
</dbReference>
<evidence type="ECO:0000313" key="6">
    <source>
        <dbReference type="EMBL" id="CAF3591712.1"/>
    </source>
</evidence>
<dbReference type="CDD" id="cd21459">
    <property type="entry name" value="DLC-like_TCTEX1D2"/>
    <property type="match status" value="1"/>
</dbReference>
<dbReference type="InterPro" id="IPR038586">
    <property type="entry name" value="Tctex-1-like_sf"/>
</dbReference>
<dbReference type="Pfam" id="PF03645">
    <property type="entry name" value="Tctex-1"/>
    <property type="match status" value="1"/>
</dbReference>
<evidence type="ECO:0000256" key="1">
    <source>
        <dbReference type="ARBA" id="ARBA00005361"/>
    </source>
</evidence>
<dbReference type="EMBL" id="CAJNOQ010000484">
    <property type="protein sequence ID" value="CAF0806285.1"/>
    <property type="molecule type" value="Genomic_DNA"/>
</dbReference>
<dbReference type="GO" id="GO:0005868">
    <property type="term" value="C:cytoplasmic dynein complex"/>
    <property type="evidence" value="ECO:0007669"/>
    <property type="project" value="TreeGrafter"/>
</dbReference>
<evidence type="ECO:0000313" key="7">
    <source>
        <dbReference type="Proteomes" id="UP000663829"/>
    </source>
</evidence>
<feature type="compositionally biased region" description="Polar residues" evidence="2">
    <location>
        <begin position="45"/>
        <end position="70"/>
    </location>
</feature>
<dbReference type="OrthoDB" id="10260741at2759"/>
<dbReference type="EMBL" id="CAJOBC010000484">
    <property type="protein sequence ID" value="CAF3591712.1"/>
    <property type="molecule type" value="Genomic_DNA"/>
</dbReference>
<sequence length="215" mass="24564">MAERRFTIQSDPRGILTGDTTNPLITRDDTQTKKTGTAGGLQMPGTGTTQGTVAGSAVGTISDSQQQPQLRRQSVFRRLSMSMGSRKSSMNLLPTTIRPNTFRMEPENEYRFRPYRVQPKVMEILIEQLKDKFYNPQTVTELVKDVSRNVHMLMKNFPIPRYKIIVQTVIGQKYGQLIRVASRCLWDVKTDNMISVNYETKDMIAIVTVYAIYFE</sequence>
<comment type="similarity">
    <text evidence="1">Belongs to the dynein light chain Tctex-type family.</text>
</comment>
<feature type="region of interest" description="Disordered" evidence="2">
    <location>
        <begin position="1"/>
        <end position="70"/>
    </location>
</feature>
<accession>A0A813SY45</accession>
<dbReference type="GO" id="GO:0007018">
    <property type="term" value="P:microtubule-based movement"/>
    <property type="evidence" value="ECO:0007669"/>
    <property type="project" value="TreeGrafter"/>
</dbReference>
<dbReference type="Proteomes" id="UP000682733">
    <property type="component" value="Unassembled WGS sequence"/>
</dbReference>
<gene>
    <name evidence="4" type="ORF">GPM918_LOCUS3790</name>
    <name evidence="3" type="ORF">OVA965_LOCUS4072</name>
    <name evidence="6" type="ORF">SRO942_LOCUS3790</name>
    <name evidence="5" type="ORF">TMI583_LOCUS4070</name>
</gene>
<evidence type="ECO:0000256" key="2">
    <source>
        <dbReference type="SAM" id="MobiDB-lite"/>
    </source>
</evidence>
<comment type="caution">
    <text evidence="4">The sequence shown here is derived from an EMBL/GenBank/DDBJ whole genome shotgun (WGS) entry which is preliminary data.</text>
</comment>
<dbReference type="Proteomes" id="UP000677228">
    <property type="component" value="Unassembled WGS sequence"/>
</dbReference>
<organism evidence="4 7">
    <name type="scientific">Didymodactylos carnosus</name>
    <dbReference type="NCBI Taxonomy" id="1234261"/>
    <lineage>
        <taxon>Eukaryota</taxon>
        <taxon>Metazoa</taxon>
        <taxon>Spiralia</taxon>
        <taxon>Gnathifera</taxon>
        <taxon>Rotifera</taxon>
        <taxon>Eurotatoria</taxon>
        <taxon>Bdelloidea</taxon>
        <taxon>Philodinida</taxon>
        <taxon>Philodinidae</taxon>
        <taxon>Didymodactylos</taxon>
    </lineage>
</organism>
<dbReference type="EMBL" id="CAJNOK010001038">
    <property type="protein sequence ID" value="CAF0789801.1"/>
    <property type="molecule type" value="Genomic_DNA"/>
</dbReference>
<dbReference type="GO" id="GO:0045505">
    <property type="term" value="F:dynein intermediate chain binding"/>
    <property type="evidence" value="ECO:0007669"/>
    <property type="project" value="TreeGrafter"/>
</dbReference>
<dbReference type="Proteomes" id="UP000681722">
    <property type="component" value="Unassembled WGS sequence"/>
</dbReference>
<dbReference type="PANTHER" id="PTHR21255">
    <property type="entry name" value="T-COMPLEX-ASSOCIATED-TESTIS-EXPRESSED 1/ DYNEIN LIGHT CHAIN"/>
    <property type="match status" value="1"/>
</dbReference>
<evidence type="ECO:0000313" key="5">
    <source>
        <dbReference type="EMBL" id="CAF3572277.1"/>
    </source>
</evidence>
<proteinExistence type="inferred from homology"/>
<dbReference type="PANTHER" id="PTHR21255:SF7">
    <property type="entry name" value="DYNEIN LIGHT CHAIN TCTEX-TYPE PROTEIN 2B"/>
    <property type="match status" value="1"/>
</dbReference>
<keyword evidence="7" id="KW-1185">Reference proteome</keyword>
<evidence type="ECO:0000313" key="4">
    <source>
        <dbReference type="EMBL" id="CAF0806285.1"/>
    </source>
</evidence>
<evidence type="ECO:0000313" key="3">
    <source>
        <dbReference type="EMBL" id="CAF0789801.1"/>
    </source>
</evidence>
<dbReference type="InterPro" id="IPR005334">
    <property type="entry name" value="Tctex-1-like"/>
</dbReference>
<dbReference type="AlphaFoldDB" id="A0A813SY45"/>
<dbReference type="GO" id="GO:0005737">
    <property type="term" value="C:cytoplasm"/>
    <property type="evidence" value="ECO:0007669"/>
    <property type="project" value="TreeGrafter"/>
</dbReference>
<protein>
    <submittedName>
        <fullName evidence="4">Uncharacterized protein</fullName>
    </submittedName>
</protein>
<dbReference type="Gene3D" id="3.30.1140.40">
    <property type="entry name" value="Tctex-1"/>
    <property type="match status" value="1"/>
</dbReference>
<dbReference type="Proteomes" id="UP000663829">
    <property type="component" value="Unassembled WGS sequence"/>
</dbReference>
<reference evidence="4" key="1">
    <citation type="submission" date="2021-02" db="EMBL/GenBank/DDBJ databases">
        <authorList>
            <person name="Nowell W R."/>
        </authorList>
    </citation>
    <scope>NUCLEOTIDE SEQUENCE</scope>
</reference>